<proteinExistence type="predicted"/>
<keyword evidence="1" id="KW-1133">Transmembrane helix</keyword>
<keyword evidence="1" id="KW-0472">Membrane</keyword>
<protein>
    <recommendedName>
        <fullName evidence="3">Transmembrane protein</fullName>
    </recommendedName>
</protein>
<dbReference type="EMBL" id="KP706802">
    <property type="protein sequence ID" value="AKD28122.1"/>
    <property type="molecule type" value="Genomic_DNA"/>
</dbReference>
<evidence type="ECO:0008006" key="3">
    <source>
        <dbReference type="Google" id="ProtNLM"/>
    </source>
</evidence>
<evidence type="ECO:0000313" key="2">
    <source>
        <dbReference type="EMBL" id="AKD28122.1"/>
    </source>
</evidence>
<accession>A0A0F6Q779</accession>
<keyword evidence="1" id="KW-0812">Transmembrane</keyword>
<dbReference type="AlphaFoldDB" id="A0A0F6Q779"/>
<sequence length="112" mass="13092">MEADIEETEEERRESTVRVSLTFSRLSRDTSFSLFFTFILSSLAQISPVSSIFFWFFRPYAVRELRREFTLSSCRQSVSWFNRGSLCSDPTRTRARGNVFQAFCLYLTKNAA</sequence>
<evidence type="ECO:0000256" key="1">
    <source>
        <dbReference type="SAM" id="Phobius"/>
    </source>
</evidence>
<organism evidence="2">
    <name type="scientific">Glypta fumiferanae</name>
    <dbReference type="NCBI Taxonomy" id="389681"/>
    <lineage>
        <taxon>Eukaryota</taxon>
        <taxon>Metazoa</taxon>
        <taxon>Ecdysozoa</taxon>
        <taxon>Arthropoda</taxon>
        <taxon>Hexapoda</taxon>
        <taxon>Insecta</taxon>
        <taxon>Pterygota</taxon>
        <taxon>Neoptera</taxon>
        <taxon>Endopterygota</taxon>
        <taxon>Hymenoptera</taxon>
        <taxon>Apocrita</taxon>
        <taxon>Ichneumonoidea</taxon>
        <taxon>Ichneumonidae</taxon>
        <taxon>Banchinae</taxon>
        <taxon>Glypta</taxon>
    </lineage>
</organism>
<feature type="transmembrane region" description="Helical" evidence="1">
    <location>
        <begin position="32"/>
        <end position="57"/>
    </location>
</feature>
<name>A0A0F6Q779_9HYME</name>
<reference evidence="2" key="1">
    <citation type="journal article" date="2015" name="J. Virol.">
        <title>Genomic and Proteomic Analyses Indicate that Banchine and Campoplegine Polydnaviruses Have Similar, if Not Identical, Viral Ancestors.</title>
        <authorList>
            <person name="Beliveau C."/>
            <person name="Cohen A."/>
            <person name="Stewart D."/>
            <person name="Periquet G."/>
            <person name="Djoumad A."/>
            <person name="Kuhn L."/>
            <person name="Stoltz D."/>
            <person name="Volkoff A.-N."/>
            <person name="Herniou E."/>
            <person name="Drezen J.-M."/>
            <person name="Cusson M."/>
        </authorList>
    </citation>
    <scope>NUCLEOTIDE SEQUENCE</scope>
</reference>